<organism evidence="1 2">
    <name type="scientific">Phaeosphaeria nodorum (strain SN15 / ATCC MYA-4574 / FGSC 10173)</name>
    <name type="common">Glume blotch fungus</name>
    <name type="synonym">Parastagonospora nodorum</name>
    <dbReference type="NCBI Taxonomy" id="321614"/>
    <lineage>
        <taxon>Eukaryota</taxon>
        <taxon>Fungi</taxon>
        <taxon>Dikarya</taxon>
        <taxon>Ascomycota</taxon>
        <taxon>Pezizomycotina</taxon>
        <taxon>Dothideomycetes</taxon>
        <taxon>Pleosporomycetidae</taxon>
        <taxon>Pleosporales</taxon>
        <taxon>Pleosporineae</taxon>
        <taxon>Phaeosphaeriaceae</taxon>
        <taxon>Parastagonospora</taxon>
    </lineage>
</organism>
<reference evidence="2" key="1">
    <citation type="journal article" date="2021" name="BMC Genomics">
        <title>Chromosome-level genome assembly and manually-curated proteome of model necrotroph Parastagonospora nodorum Sn15 reveals a genome-wide trove of candidate effector homologs, and redundancy of virulence-related functions within an accessory chromosome.</title>
        <authorList>
            <person name="Bertazzoni S."/>
            <person name="Jones D.A.B."/>
            <person name="Phan H.T."/>
            <person name="Tan K.-C."/>
            <person name="Hane J.K."/>
        </authorList>
    </citation>
    <scope>NUCLEOTIDE SEQUENCE [LARGE SCALE GENOMIC DNA]</scope>
    <source>
        <strain evidence="2">SN15 / ATCC MYA-4574 / FGSC 10173)</strain>
    </source>
</reference>
<sequence>MRCGYDPVSTSTSSTTFAYSSPTRFLHDSDLSFIPAKTPNMSPAILSQYCSITACPGL</sequence>
<gene>
    <name evidence="1" type="ORF">JI435_419370</name>
</gene>
<accession>A0A7U2I7S5</accession>
<name>A0A7U2I7S5_PHANO</name>
<protein>
    <submittedName>
        <fullName evidence="1">Uncharacterized protein</fullName>
    </submittedName>
</protein>
<keyword evidence="2" id="KW-1185">Reference proteome</keyword>
<dbReference type="Proteomes" id="UP000663193">
    <property type="component" value="Chromosome 15"/>
</dbReference>
<evidence type="ECO:0000313" key="2">
    <source>
        <dbReference type="Proteomes" id="UP000663193"/>
    </source>
</evidence>
<proteinExistence type="predicted"/>
<evidence type="ECO:0000313" key="1">
    <source>
        <dbReference type="EMBL" id="QRD03337.1"/>
    </source>
</evidence>
<dbReference type="EMBL" id="CP069037">
    <property type="protein sequence ID" value="QRD03337.1"/>
    <property type="molecule type" value="Genomic_DNA"/>
</dbReference>
<dbReference type="AlphaFoldDB" id="A0A7U2I7S5"/>
<dbReference type="VEuPathDB" id="FungiDB:JI435_419370"/>